<reference evidence="2" key="1">
    <citation type="journal article" date="2018" name="Nat. Microbiol.">
        <title>Leveraging single-cell genomics to expand the fungal tree of life.</title>
        <authorList>
            <person name="Ahrendt S.R."/>
            <person name="Quandt C.A."/>
            <person name="Ciobanu D."/>
            <person name="Clum A."/>
            <person name="Salamov A."/>
            <person name="Andreopoulos B."/>
            <person name="Cheng J.F."/>
            <person name="Woyke T."/>
            <person name="Pelin A."/>
            <person name="Henrissat B."/>
            <person name="Reynolds N.K."/>
            <person name="Benny G.L."/>
            <person name="Smith M.E."/>
            <person name="James T.Y."/>
            <person name="Grigoriev I.V."/>
        </authorList>
    </citation>
    <scope>NUCLEOTIDE SEQUENCE [LARGE SCALE GENOMIC DNA]</scope>
    <source>
        <strain evidence="2">ATCC 52028</strain>
    </source>
</reference>
<dbReference type="Proteomes" id="UP000274922">
    <property type="component" value="Unassembled WGS sequence"/>
</dbReference>
<keyword evidence="2" id="KW-1185">Reference proteome</keyword>
<proteinExistence type="predicted"/>
<protein>
    <submittedName>
        <fullName evidence="1">Uncharacterized protein</fullName>
    </submittedName>
</protein>
<sequence>MRKKVADAGPIVTAIPGAENPLLGSPDQTEKPKFEEPKFLNQYCIIGNDPGRTNIFIMAMVGFKAHVASWKLSQKYFVEAGMKAAQKAPHANPLGDSLTEFLGPSGPQDFELVEFD</sequence>
<gene>
    <name evidence="1" type="ORF">CXG81DRAFT_26615</name>
</gene>
<name>A0A4P9X677_9FUNG</name>
<dbReference type="AlphaFoldDB" id="A0A4P9X677"/>
<evidence type="ECO:0000313" key="1">
    <source>
        <dbReference type="EMBL" id="RKP00668.1"/>
    </source>
</evidence>
<dbReference type="EMBL" id="ML014204">
    <property type="protein sequence ID" value="RKP00668.1"/>
    <property type="molecule type" value="Genomic_DNA"/>
</dbReference>
<organism evidence="1 2">
    <name type="scientific">Caulochytrium protostelioides</name>
    <dbReference type="NCBI Taxonomy" id="1555241"/>
    <lineage>
        <taxon>Eukaryota</taxon>
        <taxon>Fungi</taxon>
        <taxon>Fungi incertae sedis</taxon>
        <taxon>Chytridiomycota</taxon>
        <taxon>Chytridiomycota incertae sedis</taxon>
        <taxon>Chytridiomycetes</taxon>
        <taxon>Caulochytriales</taxon>
        <taxon>Caulochytriaceae</taxon>
        <taxon>Caulochytrium</taxon>
    </lineage>
</organism>
<accession>A0A4P9X677</accession>
<evidence type="ECO:0000313" key="2">
    <source>
        <dbReference type="Proteomes" id="UP000274922"/>
    </source>
</evidence>
<dbReference type="OrthoDB" id="557071at2759"/>